<evidence type="ECO:0000313" key="2">
    <source>
        <dbReference type="EMBL" id="MEE1944176.1"/>
    </source>
</evidence>
<dbReference type="Gene3D" id="1.10.472.150">
    <property type="entry name" value="Glucose-regulated metallo-peptidase M90, N-terminal domain"/>
    <property type="match status" value="1"/>
</dbReference>
<dbReference type="Proteomes" id="UP001336835">
    <property type="component" value="Unassembled WGS sequence"/>
</dbReference>
<dbReference type="PANTHER" id="PTHR30164">
    <property type="entry name" value="MTFA PEPTIDASE"/>
    <property type="match status" value="1"/>
</dbReference>
<keyword evidence="1" id="KW-0812">Transmembrane</keyword>
<dbReference type="InterPro" id="IPR024079">
    <property type="entry name" value="MetalloPept_cat_dom_sf"/>
</dbReference>
<dbReference type="Pfam" id="PF06167">
    <property type="entry name" value="Peptidase_M90"/>
    <property type="match status" value="1"/>
</dbReference>
<proteinExistence type="predicted"/>
<dbReference type="PANTHER" id="PTHR30164:SF2">
    <property type="entry name" value="PROTEIN MTFA"/>
    <property type="match status" value="1"/>
</dbReference>
<keyword evidence="3" id="KW-1185">Reference proteome</keyword>
<keyword evidence="1" id="KW-1133">Transmembrane helix</keyword>
<name>A0ABU7I3Y1_9SPHI</name>
<dbReference type="EMBL" id="JAZDQT010000001">
    <property type="protein sequence ID" value="MEE1944176.1"/>
    <property type="molecule type" value="Genomic_DNA"/>
</dbReference>
<protein>
    <submittedName>
        <fullName evidence="2">M90 family metallopeptidase</fullName>
    </submittedName>
</protein>
<keyword evidence="1" id="KW-0472">Membrane</keyword>
<dbReference type="InterPro" id="IPR010384">
    <property type="entry name" value="MtfA_fam"/>
</dbReference>
<evidence type="ECO:0000256" key="1">
    <source>
        <dbReference type="SAM" id="Phobius"/>
    </source>
</evidence>
<feature type="transmembrane region" description="Helical" evidence="1">
    <location>
        <begin position="6"/>
        <end position="21"/>
    </location>
</feature>
<dbReference type="Gene3D" id="3.40.390.10">
    <property type="entry name" value="Collagenase (Catalytic Domain)"/>
    <property type="match status" value="1"/>
</dbReference>
<dbReference type="RefSeq" id="WP_330106551.1">
    <property type="nucleotide sequence ID" value="NZ_JAZDQT010000001.1"/>
</dbReference>
<organism evidence="2 3">
    <name type="scientific">Pedobacter albus</name>
    <dbReference type="NCBI Taxonomy" id="3113905"/>
    <lineage>
        <taxon>Bacteria</taxon>
        <taxon>Pseudomonadati</taxon>
        <taxon>Bacteroidota</taxon>
        <taxon>Sphingobacteriia</taxon>
        <taxon>Sphingobacteriales</taxon>
        <taxon>Sphingobacteriaceae</taxon>
        <taxon>Pedobacter</taxon>
    </lineage>
</organism>
<reference evidence="2 3" key="1">
    <citation type="submission" date="2024-01" db="EMBL/GenBank/DDBJ databases">
        <title>Pedobacter sp. nov., isolated from fresh soil.</title>
        <authorList>
            <person name="Le N.T.T."/>
        </authorList>
    </citation>
    <scope>NUCLEOTIDE SEQUENCE [LARGE SCALE GENOMIC DNA]</scope>
    <source>
        <strain evidence="2 3">KR3-3</strain>
    </source>
</reference>
<evidence type="ECO:0000313" key="3">
    <source>
        <dbReference type="Proteomes" id="UP001336835"/>
    </source>
</evidence>
<gene>
    <name evidence="2" type="ORF">VRU48_03585</name>
</gene>
<sequence length="257" mass="28965">MNLYPVFFIALVLLLAFYFIFRRKKITPVPLAVSDLQLLATHVAYYQALDEEKKKRFVQKIADFLASVKIEGVGVEVEPLDRLLVASSAVIPIFGFDNWAYSNLGSVVLYPDTFNEDFAFEGGKRNILGMVGTGYMNGQMILSKSALRHGFSANAGKSNTGIHEFVHLLDKSDGATDGIPQNLMAHEYTIPWLKMMHEEISRINKDQSDIDPYAMTNEAEFFAVASEYFFEQPEILKEKHPGLYEQLSRIFAQHPAG</sequence>
<dbReference type="SUPFAM" id="SSF55486">
    <property type="entry name" value="Metalloproteases ('zincins'), catalytic domain"/>
    <property type="match status" value="1"/>
</dbReference>
<comment type="caution">
    <text evidence="2">The sequence shown here is derived from an EMBL/GenBank/DDBJ whole genome shotgun (WGS) entry which is preliminary data.</text>
</comment>
<accession>A0ABU7I3Y1</accession>
<dbReference type="CDD" id="cd20169">
    <property type="entry name" value="Peptidase_M90_mtfA"/>
    <property type="match status" value="1"/>
</dbReference>
<dbReference type="InterPro" id="IPR042252">
    <property type="entry name" value="MtfA_N"/>
</dbReference>